<evidence type="ECO:0000313" key="2">
    <source>
        <dbReference type="EMBL" id="SEF63521.1"/>
    </source>
</evidence>
<sequence length="75" mass="7710">MGFLVAVALGIVGVAFLIWAPALFLGPKGQKRYVLALIIALAVPFAVFAYALDGYTGIGLVALVAGLFLIANTST</sequence>
<keyword evidence="1" id="KW-1133">Transmembrane helix</keyword>
<evidence type="ECO:0000313" key="3">
    <source>
        <dbReference type="Proteomes" id="UP000236743"/>
    </source>
</evidence>
<reference evidence="2 3" key="1">
    <citation type="submission" date="2016-10" db="EMBL/GenBank/DDBJ databases">
        <authorList>
            <person name="de Groot N.N."/>
        </authorList>
    </citation>
    <scope>NUCLEOTIDE SEQUENCE [LARGE SCALE GENOMIC DNA]</scope>
    <source>
        <strain evidence="2 3">DSM 26656</strain>
    </source>
</reference>
<protein>
    <submittedName>
        <fullName evidence="2">Uncharacterized protein</fullName>
    </submittedName>
</protein>
<keyword evidence="1" id="KW-0812">Transmembrane</keyword>
<feature type="transmembrane region" description="Helical" evidence="1">
    <location>
        <begin position="33"/>
        <end position="51"/>
    </location>
</feature>
<feature type="transmembrane region" description="Helical" evidence="1">
    <location>
        <begin position="57"/>
        <end position="74"/>
    </location>
</feature>
<dbReference type="Proteomes" id="UP000236743">
    <property type="component" value="Unassembled WGS sequence"/>
</dbReference>
<dbReference type="AlphaFoldDB" id="A0A1H5TN45"/>
<dbReference type="EMBL" id="FNUY01000001">
    <property type="protein sequence ID" value="SEF63521.1"/>
    <property type="molecule type" value="Genomic_DNA"/>
</dbReference>
<accession>A0A1H5TN45</accession>
<keyword evidence="1" id="KW-0472">Membrane</keyword>
<feature type="transmembrane region" description="Helical" evidence="1">
    <location>
        <begin position="6"/>
        <end position="26"/>
    </location>
</feature>
<keyword evidence="3" id="KW-1185">Reference proteome</keyword>
<proteinExistence type="predicted"/>
<evidence type="ECO:0000256" key="1">
    <source>
        <dbReference type="SAM" id="Phobius"/>
    </source>
</evidence>
<organism evidence="2 3">
    <name type="scientific">Bosea lathyri</name>
    <dbReference type="NCBI Taxonomy" id="1036778"/>
    <lineage>
        <taxon>Bacteria</taxon>
        <taxon>Pseudomonadati</taxon>
        <taxon>Pseudomonadota</taxon>
        <taxon>Alphaproteobacteria</taxon>
        <taxon>Hyphomicrobiales</taxon>
        <taxon>Boseaceae</taxon>
        <taxon>Bosea</taxon>
    </lineage>
</organism>
<gene>
    <name evidence="2" type="ORF">SAMN04488115_101700</name>
</gene>
<name>A0A1H5TN45_9HYPH</name>